<keyword evidence="3" id="KW-1185">Reference proteome</keyword>
<evidence type="ECO:0000313" key="3">
    <source>
        <dbReference type="Proteomes" id="UP000590647"/>
    </source>
</evidence>
<reference evidence="2 3" key="1">
    <citation type="submission" date="2020-08" db="EMBL/GenBank/DDBJ databases">
        <title>Sequencing the genomes of 1000 actinobacteria strains.</title>
        <authorList>
            <person name="Klenk H.-P."/>
        </authorList>
    </citation>
    <scope>NUCLEOTIDE SEQUENCE [LARGE SCALE GENOMIC DNA]</scope>
    <source>
        <strain evidence="2 3">DSM 40084</strain>
    </source>
</reference>
<feature type="region of interest" description="Disordered" evidence="1">
    <location>
        <begin position="105"/>
        <end position="125"/>
    </location>
</feature>
<proteinExistence type="predicted"/>
<gene>
    <name evidence="2" type="ORF">HDA41_006445</name>
</gene>
<dbReference type="AlphaFoldDB" id="A0A7W9HAM4"/>
<organism evidence="2 3">
    <name type="scientific">Streptomyces caelestis</name>
    <dbReference type="NCBI Taxonomy" id="36816"/>
    <lineage>
        <taxon>Bacteria</taxon>
        <taxon>Bacillati</taxon>
        <taxon>Actinomycetota</taxon>
        <taxon>Actinomycetes</taxon>
        <taxon>Kitasatosporales</taxon>
        <taxon>Streptomycetaceae</taxon>
        <taxon>Streptomyces</taxon>
    </lineage>
</organism>
<comment type="caution">
    <text evidence="2">The sequence shown here is derived from an EMBL/GenBank/DDBJ whole genome shotgun (WGS) entry which is preliminary data.</text>
</comment>
<dbReference type="Proteomes" id="UP000590647">
    <property type="component" value="Unassembled WGS sequence"/>
</dbReference>
<evidence type="ECO:0000313" key="2">
    <source>
        <dbReference type="EMBL" id="MBB5798481.1"/>
    </source>
</evidence>
<dbReference type="RefSeq" id="WP_184990166.1">
    <property type="nucleotide sequence ID" value="NZ_JACHNE010000001.1"/>
</dbReference>
<name>A0A7W9HAM4_9ACTN</name>
<dbReference type="EMBL" id="JACHNE010000001">
    <property type="protein sequence ID" value="MBB5798481.1"/>
    <property type="molecule type" value="Genomic_DNA"/>
</dbReference>
<evidence type="ECO:0000256" key="1">
    <source>
        <dbReference type="SAM" id="MobiDB-lite"/>
    </source>
</evidence>
<protein>
    <submittedName>
        <fullName evidence="2">TetR/AcrR family acrAB operon transcriptional repressor</fullName>
    </submittedName>
</protein>
<accession>A0A7W9HAM4</accession>
<sequence length="168" mass="17993">MSIVTERWEPTGSAFHAAVMTHSWATVTEPVWGILDSEAPFDERLRGFLTMGLRRLRHDARFRALLTLTLDGSHNAAGLSEGRAAKASGLADWQRRLEAVFSERATTRSRRDAAGGNGTAGEQAGPAQHRANLLVWLCGTALLAATDPALLPPDDATGVAPILRGLLS</sequence>